<evidence type="ECO:0000313" key="8">
    <source>
        <dbReference type="EMBL" id="KAH3850299.1"/>
    </source>
</evidence>
<organism evidence="8 9">
    <name type="scientific">Dreissena polymorpha</name>
    <name type="common">Zebra mussel</name>
    <name type="synonym">Mytilus polymorpha</name>
    <dbReference type="NCBI Taxonomy" id="45954"/>
    <lineage>
        <taxon>Eukaryota</taxon>
        <taxon>Metazoa</taxon>
        <taxon>Spiralia</taxon>
        <taxon>Lophotrochozoa</taxon>
        <taxon>Mollusca</taxon>
        <taxon>Bivalvia</taxon>
        <taxon>Autobranchia</taxon>
        <taxon>Heteroconchia</taxon>
        <taxon>Euheterodonta</taxon>
        <taxon>Imparidentia</taxon>
        <taxon>Neoheterodontei</taxon>
        <taxon>Myida</taxon>
        <taxon>Dreissenoidea</taxon>
        <taxon>Dreissenidae</taxon>
        <taxon>Dreissena</taxon>
    </lineage>
</organism>
<evidence type="ECO:0000256" key="6">
    <source>
        <dbReference type="ARBA" id="ARBA00023180"/>
    </source>
</evidence>
<dbReference type="GO" id="GO:0016020">
    <property type="term" value="C:membrane"/>
    <property type="evidence" value="ECO:0007669"/>
    <property type="project" value="UniProtKB-SubCell"/>
</dbReference>
<accession>A0A9D4L2V7</accession>
<dbReference type="PROSITE" id="PS50156">
    <property type="entry name" value="SSD"/>
    <property type="match status" value="1"/>
</dbReference>
<comment type="subcellular location">
    <subcellularLocation>
        <location evidence="1">Membrane</location>
        <topology evidence="1">Multi-pass membrane protein</topology>
    </subcellularLocation>
</comment>
<keyword evidence="9" id="KW-1185">Reference proteome</keyword>
<reference evidence="8" key="2">
    <citation type="submission" date="2020-11" db="EMBL/GenBank/DDBJ databases">
        <authorList>
            <person name="McCartney M.A."/>
            <person name="Auch B."/>
            <person name="Kono T."/>
            <person name="Mallez S."/>
            <person name="Becker A."/>
            <person name="Gohl D.M."/>
            <person name="Silverstein K.A.T."/>
            <person name="Koren S."/>
            <person name="Bechman K.B."/>
            <person name="Herman A."/>
            <person name="Abrahante J.E."/>
            <person name="Garbe J."/>
        </authorList>
    </citation>
    <scope>NUCLEOTIDE SEQUENCE</scope>
    <source>
        <strain evidence="8">Duluth1</strain>
        <tissue evidence="8">Whole animal</tissue>
    </source>
</reference>
<sequence>MAIVFTYGVGFATGIMFGPIHQITPFMLLGIGTDDMFVMMEAVRQLSPQERALCVAERIGLALKHAGVSITVTSITDIEAFAIGGSTASSLTFRHVKCTSSICNIQAMDEIREMTDQLSFNSGGHCFVYSNPQ</sequence>
<evidence type="ECO:0000256" key="5">
    <source>
        <dbReference type="ARBA" id="ARBA00023136"/>
    </source>
</evidence>
<dbReference type="EMBL" id="JAIWYP010000003">
    <property type="protein sequence ID" value="KAH3850299.1"/>
    <property type="molecule type" value="Genomic_DNA"/>
</dbReference>
<dbReference type="Gene3D" id="1.20.1640.10">
    <property type="entry name" value="Multidrug efflux transporter AcrB transmembrane domain"/>
    <property type="match status" value="1"/>
</dbReference>
<keyword evidence="3" id="KW-0812">Transmembrane</keyword>
<keyword evidence="6" id="KW-0325">Glycoprotein</keyword>
<dbReference type="InterPro" id="IPR000731">
    <property type="entry name" value="SSD"/>
</dbReference>
<keyword evidence="4" id="KW-1133">Transmembrane helix</keyword>
<dbReference type="SUPFAM" id="SSF82866">
    <property type="entry name" value="Multidrug efflux transporter AcrB transmembrane domain"/>
    <property type="match status" value="1"/>
</dbReference>
<dbReference type="Proteomes" id="UP000828390">
    <property type="component" value="Unassembled WGS sequence"/>
</dbReference>
<feature type="domain" description="SSD" evidence="7">
    <location>
        <begin position="1"/>
        <end position="127"/>
    </location>
</feature>
<keyword evidence="5" id="KW-0472">Membrane</keyword>
<comment type="caution">
    <text evidence="8">The sequence shown here is derived from an EMBL/GenBank/DDBJ whole genome shotgun (WGS) entry which is preliminary data.</text>
</comment>
<evidence type="ECO:0000259" key="7">
    <source>
        <dbReference type="PROSITE" id="PS50156"/>
    </source>
</evidence>
<evidence type="ECO:0000256" key="1">
    <source>
        <dbReference type="ARBA" id="ARBA00004141"/>
    </source>
</evidence>
<dbReference type="InterPro" id="IPR051697">
    <property type="entry name" value="Patched_domain-protein"/>
</dbReference>
<dbReference type="PANTHER" id="PTHR10796">
    <property type="entry name" value="PATCHED-RELATED"/>
    <property type="match status" value="1"/>
</dbReference>
<dbReference type="Pfam" id="PF02460">
    <property type="entry name" value="Patched"/>
    <property type="match status" value="1"/>
</dbReference>
<dbReference type="InterPro" id="IPR003392">
    <property type="entry name" value="PTHD_SSD"/>
</dbReference>
<gene>
    <name evidence="8" type="ORF">DPMN_092707</name>
</gene>
<evidence type="ECO:0000256" key="3">
    <source>
        <dbReference type="ARBA" id="ARBA00022692"/>
    </source>
</evidence>
<proteinExistence type="inferred from homology"/>
<dbReference type="AlphaFoldDB" id="A0A9D4L2V7"/>
<evidence type="ECO:0000256" key="2">
    <source>
        <dbReference type="ARBA" id="ARBA00005585"/>
    </source>
</evidence>
<evidence type="ECO:0000256" key="4">
    <source>
        <dbReference type="ARBA" id="ARBA00022989"/>
    </source>
</evidence>
<comment type="similarity">
    <text evidence="2">Belongs to the patched family.</text>
</comment>
<dbReference type="PANTHER" id="PTHR10796:SF130">
    <property type="entry name" value="PATCHED DOMAIN-CONTAINING PROTEIN 3-LIKE PROTEIN"/>
    <property type="match status" value="1"/>
</dbReference>
<protein>
    <recommendedName>
        <fullName evidence="7">SSD domain-containing protein</fullName>
    </recommendedName>
</protein>
<name>A0A9D4L2V7_DREPO</name>
<reference evidence="8" key="1">
    <citation type="journal article" date="2019" name="bioRxiv">
        <title>The Genome of the Zebra Mussel, Dreissena polymorpha: A Resource for Invasive Species Research.</title>
        <authorList>
            <person name="McCartney M.A."/>
            <person name="Auch B."/>
            <person name="Kono T."/>
            <person name="Mallez S."/>
            <person name="Zhang Y."/>
            <person name="Obille A."/>
            <person name="Becker A."/>
            <person name="Abrahante J.E."/>
            <person name="Garbe J."/>
            <person name="Badalamenti J.P."/>
            <person name="Herman A."/>
            <person name="Mangelson H."/>
            <person name="Liachko I."/>
            <person name="Sullivan S."/>
            <person name="Sone E.D."/>
            <person name="Koren S."/>
            <person name="Silverstein K.A.T."/>
            <person name="Beckman K.B."/>
            <person name="Gohl D.M."/>
        </authorList>
    </citation>
    <scope>NUCLEOTIDE SEQUENCE</scope>
    <source>
        <strain evidence="8">Duluth1</strain>
        <tissue evidence="8">Whole animal</tissue>
    </source>
</reference>
<evidence type="ECO:0000313" key="9">
    <source>
        <dbReference type="Proteomes" id="UP000828390"/>
    </source>
</evidence>